<name>A0A5J5BI97_9ASTE</name>
<protein>
    <submittedName>
        <fullName evidence="1">Uncharacterized protein</fullName>
    </submittedName>
</protein>
<reference evidence="1 2" key="1">
    <citation type="submission" date="2019-09" db="EMBL/GenBank/DDBJ databases">
        <title>A chromosome-level genome assembly of the Chinese tupelo Nyssa sinensis.</title>
        <authorList>
            <person name="Yang X."/>
            <person name="Kang M."/>
            <person name="Yang Y."/>
            <person name="Xiong H."/>
            <person name="Wang M."/>
            <person name="Zhang Z."/>
            <person name="Wang Z."/>
            <person name="Wu H."/>
            <person name="Ma T."/>
            <person name="Liu J."/>
            <person name="Xi Z."/>
        </authorList>
    </citation>
    <scope>NUCLEOTIDE SEQUENCE [LARGE SCALE GENOMIC DNA]</scope>
    <source>
        <strain evidence="1">J267</strain>
        <tissue evidence="1">Leaf</tissue>
    </source>
</reference>
<dbReference type="AlphaFoldDB" id="A0A5J5BI97"/>
<dbReference type="EMBL" id="CM018036">
    <property type="protein sequence ID" value="KAA8540841.1"/>
    <property type="molecule type" value="Genomic_DNA"/>
</dbReference>
<dbReference type="Proteomes" id="UP000325577">
    <property type="component" value="Linkage Group LG13"/>
</dbReference>
<keyword evidence="2" id="KW-1185">Reference proteome</keyword>
<proteinExistence type="predicted"/>
<gene>
    <name evidence="1" type="ORF">F0562_024804</name>
</gene>
<sequence>MRVPFIFISPTWTRQPIPLQLFDGVGWSIYRAVRIVDLGSNPYGITVLALKLCSGITFDFVSGTLFSILCIILQGSLVERVFLLQHSTIL</sequence>
<evidence type="ECO:0000313" key="1">
    <source>
        <dbReference type="EMBL" id="KAA8540841.1"/>
    </source>
</evidence>
<accession>A0A5J5BI97</accession>
<organism evidence="1 2">
    <name type="scientific">Nyssa sinensis</name>
    <dbReference type="NCBI Taxonomy" id="561372"/>
    <lineage>
        <taxon>Eukaryota</taxon>
        <taxon>Viridiplantae</taxon>
        <taxon>Streptophyta</taxon>
        <taxon>Embryophyta</taxon>
        <taxon>Tracheophyta</taxon>
        <taxon>Spermatophyta</taxon>
        <taxon>Magnoliopsida</taxon>
        <taxon>eudicotyledons</taxon>
        <taxon>Gunneridae</taxon>
        <taxon>Pentapetalae</taxon>
        <taxon>asterids</taxon>
        <taxon>Cornales</taxon>
        <taxon>Nyssaceae</taxon>
        <taxon>Nyssa</taxon>
    </lineage>
</organism>
<evidence type="ECO:0000313" key="2">
    <source>
        <dbReference type="Proteomes" id="UP000325577"/>
    </source>
</evidence>